<dbReference type="AlphaFoldDB" id="A0A5M3YYI5"/>
<accession>A0A5M3YYI5</accession>
<keyword evidence="3" id="KW-1185">Reference proteome</keyword>
<evidence type="ECO:0000313" key="2">
    <source>
        <dbReference type="EMBL" id="GFF19937.1"/>
    </source>
</evidence>
<dbReference type="OrthoDB" id="4389629at2759"/>
<evidence type="ECO:0000256" key="1">
    <source>
        <dbReference type="SAM" id="MobiDB-lite"/>
    </source>
</evidence>
<protein>
    <submittedName>
        <fullName evidence="2">Uncharacterized protein</fullName>
    </submittedName>
</protein>
<name>A0A5M3YYI5_ASPTE</name>
<comment type="caution">
    <text evidence="2">The sequence shown here is derived from an EMBL/GenBank/DDBJ whole genome shotgun (WGS) entry which is preliminary data.</text>
</comment>
<reference evidence="2 3" key="1">
    <citation type="submission" date="2020-01" db="EMBL/GenBank/DDBJ databases">
        <title>Aspergillus terreus IFO 6365 whole genome shotgun sequence.</title>
        <authorList>
            <person name="Kanamasa S."/>
            <person name="Takahashi H."/>
        </authorList>
    </citation>
    <scope>NUCLEOTIDE SEQUENCE [LARGE SCALE GENOMIC DNA]</scope>
    <source>
        <strain evidence="2 3">IFO 6365</strain>
    </source>
</reference>
<evidence type="ECO:0000313" key="3">
    <source>
        <dbReference type="Proteomes" id="UP000452235"/>
    </source>
</evidence>
<feature type="region of interest" description="Disordered" evidence="1">
    <location>
        <begin position="238"/>
        <end position="303"/>
    </location>
</feature>
<dbReference type="VEuPathDB" id="FungiDB:ATEG_03796"/>
<dbReference type="EMBL" id="BLJY01000011">
    <property type="protein sequence ID" value="GFF19937.1"/>
    <property type="molecule type" value="Genomic_DNA"/>
</dbReference>
<dbReference type="Proteomes" id="UP000452235">
    <property type="component" value="Unassembled WGS sequence"/>
</dbReference>
<organism evidence="2 3">
    <name type="scientific">Aspergillus terreus</name>
    <dbReference type="NCBI Taxonomy" id="33178"/>
    <lineage>
        <taxon>Eukaryota</taxon>
        <taxon>Fungi</taxon>
        <taxon>Dikarya</taxon>
        <taxon>Ascomycota</taxon>
        <taxon>Pezizomycotina</taxon>
        <taxon>Eurotiomycetes</taxon>
        <taxon>Eurotiomycetidae</taxon>
        <taxon>Eurotiales</taxon>
        <taxon>Aspergillaceae</taxon>
        <taxon>Aspergillus</taxon>
        <taxon>Aspergillus subgen. Circumdati</taxon>
    </lineage>
</organism>
<sequence length="303" mass="34428">MVWDFDLEGKTCRIGGRTVVIEEQLTEVFNELQAQRHCLTLARDQDTDEPFLLKVRYDLHPKDFDHITDLKEHQEIITDQYLGEADLVKIVHAIGHGPQFIANATRTQREGFPYPALKKQLILMKRVPGEFLDEIWMDLSESQLNSIKTQIARIVEHMRVNGKALTEHHPAFLQDDAAADKVYLVDFTFWIDIDPDNIPPIDEESIEVLAFNIWRDHLHENPVLWGTEPHLSPAIASSNKEKAVEIKEQTASASSPDKGKKNQGKEPIVPPRAGPDSNRLGGGASAFRKGKGKESCRRPPWRH</sequence>
<feature type="compositionally biased region" description="Basic and acidic residues" evidence="1">
    <location>
        <begin position="239"/>
        <end position="248"/>
    </location>
</feature>
<gene>
    <name evidence="2" type="ORF">ATEIFO6365_0011019600</name>
</gene>
<proteinExistence type="predicted"/>